<evidence type="ECO:0000313" key="3">
    <source>
        <dbReference type="EMBL" id="MDQ0466093.1"/>
    </source>
</evidence>
<dbReference type="Gene3D" id="1.10.10.2520">
    <property type="entry name" value="Cell wall hydrolase SleB, domain 1"/>
    <property type="match status" value="1"/>
</dbReference>
<proteinExistence type="predicted"/>
<dbReference type="InterPro" id="IPR042047">
    <property type="entry name" value="SleB_dom1"/>
</dbReference>
<feature type="region of interest" description="Disordered" evidence="1">
    <location>
        <begin position="388"/>
        <end position="434"/>
    </location>
</feature>
<dbReference type="InterPro" id="IPR011105">
    <property type="entry name" value="Cell_wall_hydrolase_SleB"/>
</dbReference>
<reference evidence="3 4" key="1">
    <citation type="submission" date="2023-07" db="EMBL/GenBank/DDBJ databases">
        <title>Genomic Encyclopedia of Type Strains, Phase IV (KMG-IV): sequencing the most valuable type-strain genomes for metagenomic binning, comparative biology and taxonomic classification.</title>
        <authorList>
            <person name="Goeker M."/>
        </authorList>
    </citation>
    <scope>NUCLEOTIDE SEQUENCE [LARGE SCALE GENOMIC DNA]</scope>
    <source>
        <strain evidence="3 4">DSM 18695</strain>
    </source>
</reference>
<evidence type="ECO:0000256" key="1">
    <source>
        <dbReference type="SAM" id="MobiDB-lite"/>
    </source>
</evidence>
<keyword evidence="4" id="KW-1185">Reference proteome</keyword>
<comment type="caution">
    <text evidence="3">The sequence shown here is derived from an EMBL/GenBank/DDBJ whole genome shotgun (WGS) entry which is preliminary data.</text>
</comment>
<evidence type="ECO:0000313" key="4">
    <source>
        <dbReference type="Proteomes" id="UP001228905"/>
    </source>
</evidence>
<dbReference type="Pfam" id="PF07486">
    <property type="entry name" value="Hydrolase_2"/>
    <property type="match status" value="1"/>
</dbReference>
<protein>
    <submittedName>
        <fullName evidence="3">Spore germination cell wall hydrolase CwlJ-like protein</fullName>
    </submittedName>
</protein>
<sequence>MTTNARLGLSIGRNWDASLLKTTERQSRRPGIWLAALALSGMLGGCLTDYRLAAGAGQAHGVASVARGFSEASFKRLTAGMDPAMRKLAARHDGRRKTDYWGRPIGWGSYDLSRLPTLGVGVLTAEEAMRLNALRTGDAEPPPPARPFVFKGSAEDRALAEDCLTKAIYYEAAVEPGEGQQAVAQVILNRLRHPGYPKSICGVVFEGSLRPTGCQFSFTCDGSLARVPDPRLWANAQAVAKRALSGFVMKAVGTATHYHADYVAPYWAPTLYKIVQIGRHIFYRWTGPAGMPAAFTGRYAGGEANLSTEVLTGYDPRIAGAQLLNTEGAVHGLAEPRTVTLTVDGEERTYTVNASPANGEIQIPVQGALNPSRPKPTPEQIKQINAEIEARTRTFDDPDAPIGTAPRDAPPRPLSLPPVPPSDNAGDLPLSKPK</sequence>
<name>A0ABU0IY36_9CAUL</name>
<dbReference type="EMBL" id="JAUSVS010000009">
    <property type="protein sequence ID" value="MDQ0466093.1"/>
    <property type="molecule type" value="Genomic_DNA"/>
</dbReference>
<feature type="compositionally biased region" description="Pro residues" evidence="1">
    <location>
        <begin position="411"/>
        <end position="421"/>
    </location>
</feature>
<evidence type="ECO:0000259" key="2">
    <source>
        <dbReference type="Pfam" id="PF07486"/>
    </source>
</evidence>
<organism evidence="3 4">
    <name type="scientific">Caulobacter ginsengisoli</name>
    <dbReference type="NCBI Taxonomy" id="400775"/>
    <lineage>
        <taxon>Bacteria</taxon>
        <taxon>Pseudomonadati</taxon>
        <taxon>Pseudomonadota</taxon>
        <taxon>Alphaproteobacteria</taxon>
        <taxon>Caulobacterales</taxon>
        <taxon>Caulobacteraceae</taxon>
        <taxon>Caulobacter</taxon>
    </lineage>
</organism>
<dbReference type="Proteomes" id="UP001228905">
    <property type="component" value="Unassembled WGS sequence"/>
</dbReference>
<accession>A0ABU0IY36</accession>
<gene>
    <name evidence="3" type="ORF">QO010_003886</name>
</gene>
<dbReference type="RefSeq" id="WP_307351929.1">
    <property type="nucleotide sequence ID" value="NZ_JAUSVS010000009.1"/>
</dbReference>
<feature type="domain" description="Cell wall hydrolase SleB" evidence="2">
    <location>
        <begin position="175"/>
        <end position="283"/>
    </location>
</feature>